<dbReference type="PANTHER" id="PTHR30347">
    <property type="entry name" value="POTASSIUM CHANNEL RELATED"/>
    <property type="match status" value="1"/>
</dbReference>
<dbReference type="Gene3D" id="2.30.30.60">
    <property type="match status" value="1"/>
</dbReference>
<dbReference type="SUPFAM" id="SSF82689">
    <property type="entry name" value="Mechanosensitive channel protein MscS (YggB), C-terminal domain"/>
    <property type="match status" value="1"/>
</dbReference>
<dbReference type="InterPro" id="IPR011066">
    <property type="entry name" value="MscS_channel_C_sf"/>
</dbReference>
<feature type="transmembrane region" description="Helical" evidence="8">
    <location>
        <begin position="495"/>
        <end position="513"/>
    </location>
</feature>
<keyword evidence="7" id="KW-0175">Coiled coil</keyword>
<comment type="caution">
    <text evidence="15">The sequence shown here is derived from an EMBL/GenBank/DDBJ whole genome shotgun (WGS) entry which is preliminary data.</text>
</comment>
<feature type="transmembrane region" description="Helical" evidence="8">
    <location>
        <begin position="534"/>
        <end position="556"/>
    </location>
</feature>
<feature type="transmembrane region" description="Helical" evidence="8">
    <location>
        <begin position="871"/>
        <end position="891"/>
    </location>
</feature>
<dbReference type="GO" id="GO:0005886">
    <property type="term" value="C:plasma membrane"/>
    <property type="evidence" value="ECO:0007669"/>
    <property type="project" value="UniProtKB-SubCell"/>
</dbReference>
<evidence type="ECO:0000259" key="11">
    <source>
        <dbReference type="Pfam" id="PF12794"/>
    </source>
</evidence>
<organism evidence="15 16">
    <name type="scientific">Halioglobus japonicus</name>
    <dbReference type="NCBI Taxonomy" id="930805"/>
    <lineage>
        <taxon>Bacteria</taxon>
        <taxon>Pseudomonadati</taxon>
        <taxon>Pseudomonadota</taxon>
        <taxon>Gammaproteobacteria</taxon>
        <taxon>Cellvibrionales</taxon>
        <taxon>Halieaceae</taxon>
        <taxon>Halioglobus</taxon>
    </lineage>
</organism>
<dbReference type="InterPro" id="IPR024393">
    <property type="entry name" value="MscS_porin"/>
</dbReference>
<evidence type="ECO:0000259" key="12">
    <source>
        <dbReference type="Pfam" id="PF12795"/>
    </source>
</evidence>
<dbReference type="EMBL" id="PKUR01000003">
    <property type="protein sequence ID" value="PLW85607.1"/>
    <property type="molecule type" value="Genomic_DNA"/>
</dbReference>
<dbReference type="InterPro" id="IPR025692">
    <property type="entry name" value="MscS_IM_dom1"/>
</dbReference>
<dbReference type="InterPro" id="IPR011014">
    <property type="entry name" value="MscS_channel_TM-2"/>
</dbReference>
<evidence type="ECO:0000313" key="16">
    <source>
        <dbReference type="Proteomes" id="UP000235162"/>
    </source>
</evidence>
<comment type="subcellular location">
    <subcellularLocation>
        <location evidence="1">Cell membrane</location>
        <topology evidence="1">Multi-pass membrane protein</topology>
    </subcellularLocation>
</comment>
<dbReference type="Gene3D" id="3.30.70.100">
    <property type="match status" value="1"/>
</dbReference>
<feature type="domain" description="Mechanosensitive ion channel MscS porin" evidence="12">
    <location>
        <begin position="42"/>
        <end position="273"/>
    </location>
</feature>
<sequence>MTRLQWSFAHLVFLCLLAISVNAQQTSEPAPITQDKLTALIDQVNLDTALGDEAKTQFTTQLEAAQQQLRDAQSNTEQAEQLNALAKSAPEEAERLKRALDALRSEATDSDSLVPADATLEQLESEVTLLEASRSSLAQRRDELRTELDEWPQQRENIQNRLTELKGLLTQNAAAPNMTGDTLEERVKNALRSARDQALHAEQHRLQVDLLTRPARMEIGSAESAKVSYDLEVADQELAALRTAAESARSKAAEEEVVTTTELEEQISSLAPQLREFAAHNRVLAERAREHALDNDEAVSKGDAIKRQLESMESDYSLMKRRLDVAGRKEILGRVMIQMLESLPNIDSIRRQVRNNNDRVANLSLYYIDYDEELRKIIGSRDYNSEILATLSPDDTESRELVIQMIDQRRQLVESNLNSLRDLIQNLLNNNESASNLILVANDFQRFLVGNLMWVRNFNFIGAGALINQMASVSSVDDWLNLPGVLLRGYQIHDWGSVLLALLFAVIALHRPLKSIYNGRLAQPALLNAETLSNILLCLCLVALLVLPIPLAVYIASAFLYQLPQTSSLYEALAPALQFVAVGLYALLLVKELLSPMGIGRRFLKWDARMLEVLRKELRWSGPLILIALLVETIMLKLDSASSGGPLGATSTAAVATTIITISLRLLRDPLFHDNRNLRVFLRLMILLPAITLGMLTLGLLFAAKIYLDAIILSIVLVFAVKIFNDIFERALLILRARLERKAKEELRAREEDGDETDLEIDDLVDVESLSEAHDKLLMLIRFVALGTGLWIIWSPSLPGSILLDSVGLWQVDDPADPTGALRTVTLMDLVVGIFILVVTALVAKHLPSLVTLFLLEWVDVSASARYASSIIMQYTVVAIGVSMFLATVGWDWSQLQWLVAALGVGIGFGLQEIVANFISGLIVLFERPVRVGDIISVGGAEGTVKSINARATVLQTFEGKEHLIPNKELITTPVINWSLSESNVRVVIPVGVAYGTDVRKAMDLMLEAAREVPLVQTEPEPTATFEDFGDNSLLLWLRCYVPEERPRAWTELRTIINDKFNAAGIVISFPQRDVHLDTLKPLEIRLAKETS</sequence>
<reference evidence="15 16" key="1">
    <citation type="submission" date="2018-01" db="EMBL/GenBank/DDBJ databases">
        <title>The draft genome sequence of Halioglobus japonicus S1-36.</title>
        <authorList>
            <person name="Du Z.-J."/>
            <person name="Shi M.-J."/>
        </authorList>
    </citation>
    <scope>NUCLEOTIDE SEQUENCE [LARGE SCALE GENOMIC DNA]</scope>
    <source>
        <strain evidence="15 16">S1-36</strain>
    </source>
</reference>
<feature type="transmembrane region" description="Helical" evidence="8">
    <location>
        <begin position="897"/>
        <end position="926"/>
    </location>
</feature>
<feature type="domain" description="Mechanosensitive ion channel transmembrane helices 2/3" evidence="14">
    <location>
        <begin position="875"/>
        <end position="912"/>
    </location>
</feature>
<feature type="domain" description="Mechanosensitive ion channel inner membrane" evidence="11">
    <location>
        <begin position="498"/>
        <end position="810"/>
    </location>
</feature>
<evidence type="ECO:0000256" key="3">
    <source>
        <dbReference type="ARBA" id="ARBA00022475"/>
    </source>
</evidence>
<dbReference type="PANTHER" id="PTHR30347:SF1">
    <property type="entry name" value="MECHANOSENSITIVE CHANNEL MSCK"/>
    <property type="match status" value="1"/>
</dbReference>
<dbReference type="SUPFAM" id="SSF82861">
    <property type="entry name" value="Mechanosensitive channel protein MscS (YggB), transmembrane region"/>
    <property type="match status" value="1"/>
</dbReference>
<keyword evidence="3" id="KW-1003">Cell membrane</keyword>
<dbReference type="AlphaFoldDB" id="A0AAP8SMI4"/>
<evidence type="ECO:0000256" key="2">
    <source>
        <dbReference type="ARBA" id="ARBA00008017"/>
    </source>
</evidence>
<feature type="coiled-coil region" evidence="7">
    <location>
        <begin position="55"/>
        <end position="161"/>
    </location>
</feature>
<feature type="transmembrane region" description="Helical" evidence="8">
    <location>
        <begin position="777"/>
        <end position="794"/>
    </location>
</feature>
<evidence type="ECO:0000256" key="4">
    <source>
        <dbReference type="ARBA" id="ARBA00022692"/>
    </source>
</evidence>
<feature type="transmembrane region" description="Helical" evidence="8">
    <location>
        <begin position="830"/>
        <end position="859"/>
    </location>
</feature>
<keyword evidence="6 8" id="KW-0472">Membrane</keyword>
<keyword evidence="16" id="KW-1185">Reference proteome</keyword>
<dbReference type="KEGG" id="hja:BST95_04835"/>
<evidence type="ECO:0000256" key="5">
    <source>
        <dbReference type="ARBA" id="ARBA00022989"/>
    </source>
</evidence>
<feature type="transmembrane region" description="Helical" evidence="8">
    <location>
        <begin position="618"/>
        <end position="636"/>
    </location>
</feature>
<dbReference type="SUPFAM" id="SSF50182">
    <property type="entry name" value="Sm-like ribonucleoproteins"/>
    <property type="match status" value="1"/>
</dbReference>
<dbReference type="InterPro" id="IPR010920">
    <property type="entry name" value="LSM_dom_sf"/>
</dbReference>
<dbReference type="GO" id="GO:0008381">
    <property type="term" value="F:mechanosensitive monoatomic ion channel activity"/>
    <property type="evidence" value="ECO:0007669"/>
    <property type="project" value="UniProtKB-ARBA"/>
</dbReference>
<dbReference type="Proteomes" id="UP000235162">
    <property type="component" value="Unassembled WGS sequence"/>
</dbReference>
<dbReference type="Pfam" id="PF00924">
    <property type="entry name" value="MS_channel_2nd"/>
    <property type="match status" value="1"/>
</dbReference>
<dbReference type="Pfam" id="PF21088">
    <property type="entry name" value="MS_channel_1st"/>
    <property type="match status" value="1"/>
</dbReference>
<feature type="domain" description="Mechanosensitive ion channel MscS C-terminal" evidence="13">
    <location>
        <begin position="987"/>
        <end position="1067"/>
    </location>
</feature>
<evidence type="ECO:0000259" key="13">
    <source>
        <dbReference type="Pfam" id="PF21082"/>
    </source>
</evidence>
<name>A0AAP8SMI4_9GAMM</name>
<dbReference type="Pfam" id="PF12795">
    <property type="entry name" value="MscS_porin"/>
    <property type="match status" value="1"/>
</dbReference>
<dbReference type="InterPro" id="IPR006685">
    <property type="entry name" value="MscS_channel_2nd"/>
</dbReference>
<dbReference type="InterPro" id="IPR052702">
    <property type="entry name" value="MscS-like_channel"/>
</dbReference>
<evidence type="ECO:0000313" key="15">
    <source>
        <dbReference type="EMBL" id="PLW85607.1"/>
    </source>
</evidence>
<feature type="transmembrane region" description="Helical" evidence="8">
    <location>
        <begin position="680"/>
        <end position="704"/>
    </location>
</feature>
<evidence type="ECO:0000256" key="8">
    <source>
        <dbReference type="SAM" id="Phobius"/>
    </source>
</evidence>
<gene>
    <name evidence="15" type="ORF">C0029_13400</name>
</gene>
<proteinExistence type="inferred from homology"/>
<keyword evidence="4 8" id="KW-0812">Transmembrane</keyword>
<evidence type="ECO:0000256" key="9">
    <source>
        <dbReference type="SAM" id="SignalP"/>
    </source>
</evidence>
<dbReference type="Pfam" id="PF21082">
    <property type="entry name" value="MS_channel_3rd"/>
    <property type="match status" value="1"/>
</dbReference>
<evidence type="ECO:0000256" key="1">
    <source>
        <dbReference type="ARBA" id="ARBA00004651"/>
    </source>
</evidence>
<feature type="transmembrane region" description="Helical" evidence="8">
    <location>
        <begin position="710"/>
        <end position="728"/>
    </location>
</feature>
<evidence type="ECO:0000259" key="14">
    <source>
        <dbReference type="Pfam" id="PF21088"/>
    </source>
</evidence>
<dbReference type="RefSeq" id="WP_084198374.1">
    <property type="nucleotide sequence ID" value="NZ_BMYL01000003.1"/>
</dbReference>
<evidence type="ECO:0000259" key="10">
    <source>
        <dbReference type="Pfam" id="PF00924"/>
    </source>
</evidence>
<dbReference type="InterPro" id="IPR049278">
    <property type="entry name" value="MS_channel_C"/>
</dbReference>
<feature type="domain" description="Mechanosensitive ion channel MscS" evidence="10">
    <location>
        <begin position="914"/>
        <end position="979"/>
    </location>
</feature>
<accession>A0AAP8SMI4</accession>
<keyword evidence="9" id="KW-0732">Signal</keyword>
<keyword evidence="5 8" id="KW-1133">Transmembrane helix</keyword>
<dbReference type="Gene3D" id="1.10.287.1260">
    <property type="match status" value="1"/>
</dbReference>
<feature type="transmembrane region" description="Helical" evidence="8">
    <location>
        <begin position="648"/>
        <end position="668"/>
    </location>
</feature>
<comment type="similarity">
    <text evidence="2">Belongs to the MscS (TC 1.A.23) family.</text>
</comment>
<evidence type="ECO:0000256" key="6">
    <source>
        <dbReference type="ARBA" id="ARBA00023136"/>
    </source>
</evidence>
<dbReference type="InterPro" id="IPR049142">
    <property type="entry name" value="MS_channel_1st"/>
</dbReference>
<dbReference type="InterPro" id="IPR023408">
    <property type="entry name" value="MscS_beta-dom_sf"/>
</dbReference>
<feature type="signal peptide" evidence="9">
    <location>
        <begin position="1"/>
        <end position="23"/>
    </location>
</feature>
<protein>
    <recommendedName>
        <fullName evidence="17">Mechanosensitive channel MscK</fullName>
    </recommendedName>
</protein>
<evidence type="ECO:0008006" key="17">
    <source>
        <dbReference type="Google" id="ProtNLM"/>
    </source>
</evidence>
<dbReference type="Pfam" id="PF12794">
    <property type="entry name" value="MscS_TM"/>
    <property type="match status" value="1"/>
</dbReference>
<feature type="transmembrane region" description="Helical" evidence="8">
    <location>
        <begin position="576"/>
        <end position="597"/>
    </location>
</feature>
<feature type="chain" id="PRO_5042903281" description="Mechanosensitive channel MscK" evidence="9">
    <location>
        <begin position="24"/>
        <end position="1092"/>
    </location>
</feature>
<evidence type="ECO:0000256" key="7">
    <source>
        <dbReference type="SAM" id="Coils"/>
    </source>
</evidence>
<feature type="coiled-coil region" evidence="7">
    <location>
        <begin position="410"/>
        <end position="437"/>
    </location>
</feature>